<evidence type="ECO:0000313" key="2">
    <source>
        <dbReference type="Proteomes" id="UP000527355"/>
    </source>
</evidence>
<name>A0A7J7VI21_MYOMY</name>
<gene>
    <name evidence="1" type="ORF">mMyoMyo1_008245</name>
</gene>
<sequence length="132" mass="14503">MAIVRISPDWMKAHSSLCTMAIVRISPDWMKAHGSLCTVAIVRISPDWMKAHCCLCPTAITGSLQTGLAQVSLLKMHVDPRAPATHCEWPGTDFAFLPIPFFGYSDICVFSKTHLAKNGEARILPALQRLPS</sequence>
<dbReference type="AlphaFoldDB" id="A0A7J7VI21"/>
<dbReference type="Proteomes" id="UP000527355">
    <property type="component" value="Unassembled WGS sequence"/>
</dbReference>
<evidence type="ECO:0000313" key="1">
    <source>
        <dbReference type="EMBL" id="KAF6324769.1"/>
    </source>
</evidence>
<reference evidence="1 2" key="1">
    <citation type="journal article" date="2020" name="Nature">
        <title>Six reference-quality genomes reveal evolution of bat adaptations.</title>
        <authorList>
            <person name="Jebb D."/>
            <person name="Huang Z."/>
            <person name="Pippel M."/>
            <person name="Hughes G.M."/>
            <person name="Lavrichenko K."/>
            <person name="Devanna P."/>
            <person name="Winkler S."/>
            <person name="Jermiin L.S."/>
            <person name="Skirmuntt E.C."/>
            <person name="Katzourakis A."/>
            <person name="Burkitt-Gray L."/>
            <person name="Ray D.A."/>
            <person name="Sullivan K.A.M."/>
            <person name="Roscito J.G."/>
            <person name="Kirilenko B.M."/>
            <person name="Davalos L.M."/>
            <person name="Corthals A.P."/>
            <person name="Power M.L."/>
            <person name="Jones G."/>
            <person name="Ransome R.D."/>
            <person name="Dechmann D.K.N."/>
            <person name="Locatelli A.G."/>
            <person name="Puechmaille S.J."/>
            <person name="Fedrigo O."/>
            <person name="Jarvis E.D."/>
            <person name="Hiller M."/>
            <person name="Vernes S.C."/>
            <person name="Myers E.W."/>
            <person name="Teeling E.C."/>
        </authorList>
    </citation>
    <scope>NUCLEOTIDE SEQUENCE [LARGE SCALE GENOMIC DNA]</scope>
    <source>
        <strain evidence="1">MMyoMyo1</strain>
        <tissue evidence="1">Flight muscle</tissue>
    </source>
</reference>
<dbReference type="EMBL" id="JABWUV010000010">
    <property type="protein sequence ID" value="KAF6324769.1"/>
    <property type="molecule type" value="Genomic_DNA"/>
</dbReference>
<protein>
    <submittedName>
        <fullName evidence="1">Uncharacterized protein</fullName>
    </submittedName>
</protein>
<organism evidence="1 2">
    <name type="scientific">Myotis myotis</name>
    <name type="common">Greater mouse-eared bat</name>
    <name type="synonym">Vespertilio myotis</name>
    <dbReference type="NCBI Taxonomy" id="51298"/>
    <lineage>
        <taxon>Eukaryota</taxon>
        <taxon>Metazoa</taxon>
        <taxon>Chordata</taxon>
        <taxon>Craniata</taxon>
        <taxon>Vertebrata</taxon>
        <taxon>Euteleostomi</taxon>
        <taxon>Mammalia</taxon>
        <taxon>Eutheria</taxon>
        <taxon>Laurasiatheria</taxon>
        <taxon>Chiroptera</taxon>
        <taxon>Yangochiroptera</taxon>
        <taxon>Vespertilionidae</taxon>
        <taxon>Myotis</taxon>
    </lineage>
</organism>
<proteinExistence type="predicted"/>
<keyword evidence="2" id="KW-1185">Reference proteome</keyword>
<accession>A0A7J7VI21</accession>
<comment type="caution">
    <text evidence="1">The sequence shown here is derived from an EMBL/GenBank/DDBJ whole genome shotgun (WGS) entry which is preliminary data.</text>
</comment>